<dbReference type="Pfam" id="PF12833">
    <property type="entry name" value="HTH_18"/>
    <property type="match status" value="1"/>
</dbReference>
<organism evidence="6 7">
    <name type="scientific">Algoriphagus lacus</name>
    <dbReference type="NCBI Taxonomy" id="2056311"/>
    <lineage>
        <taxon>Bacteria</taxon>
        <taxon>Pseudomonadati</taxon>
        <taxon>Bacteroidota</taxon>
        <taxon>Cytophagia</taxon>
        <taxon>Cytophagales</taxon>
        <taxon>Cyclobacteriaceae</taxon>
        <taxon>Algoriphagus</taxon>
    </lineage>
</organism>
<reference evidence="6 7" key="1">
    <citation type="submission" date="2018-09" db="EMBL/GenBank/DDBJ databases">
        <authorList>
            <person name="Wang X."/>
            <person name="Du Z."/>
        </authorList>
    </citation>
    <scope>NUCLEOTIDE SEQUENCE [LARGE SCALE GENOMIC DNA]</scope>
    <source>
        <strain evidence="6 7">N3</strain>
    </source>
</reference>
<evidence type="ECO:0000313" key="7">
    <source>
        <dbReference type="Proteomes" id="UP000283522"/>
    </source>
</evidence>
<dbReference type="SMART" id="SM00342">
    <property type="entry name" value="HTH_ARAC"/>
    <property type="match status" value="1"/>
</dbReference>
<dbReference type="InterPro" id="IPR009057">
    <property type="entry name" value="Homeodomain-like_sf"/>
</dbReference>
<gene>
    <name evidence="6" type="ORF">D0X99_19230</name>
</gene>
<protein>
    <submittedName>
        <fullName evidence="6">AraC family transcriptional regulator</fullName>
    </submittedName>
</protein>
<keyword evidence="4" id="KW-0472">Membrane</keyword>
<name>A0A418PLZ1_9BACT</name>
<dbReference type="PANTHER" id="PTHR43280">
    <property type="entry name" value="ARAC-FAMILY TRANSCRIPTIONAL REGULATOR"/>
    <property type="match status" value="1"/>
</dbReference>
<proteinExistence type="predicted"/>
<dbReference type="SUPFAM" id="SSF46689">
    <property type="entry name" value="Homeodomain-like"/>
    <property type="match status" value="1"/>
</dbReference>
<comment type="caution">
    <text evidence="6">The sequence shown here is derived from an EMBL/GenBank/DDBJ whole genome shotgun (WGS) entry which is preliminary data.</text>
</comment>
<dbReference type="PANTHER" id="PTHR43280:SF29">
    <property type="entry name" value="ARAC-FAMILY TRANSCRIPTIONAL REGULATOR"/>
    <property type="match status" value="1"/>
</dbReference>
<evidence type="ECO:0000259" key="5">
    <source>
        <dbReference type="PROSITE" id="PS01124"/>
    </source>
</evidence>
<keyword evidence="7" id="KW-1185">Reference proteome</keyword>
<dbReference type="RefSeq" id="WP_119479494.1">
    <property type="nucleotide sequence ID" value="NZ_QXML01000014.1"/>
</dbReference>
<dbReference type="GO" id="GO:0043565">
    <property type="term" value="F:sequence-specific DNA binding"/>
    <property type="evidence" value="ECO:0007669"/>
    <property type="project" value="InterPro"/>
</dbReference>
<dbReference type="Gene3D" id="1.10.10.60">
    <property type="entry name" value="Homeodomain-like"/>
    <property type="match status" value="1"/>
</dbReference>
<feature type="transmembrane region" description="Helical" evidence="4">
    <location>
        <begin position="38"/>
        <end position="57"/>
    </location>
</feature>
<dbReference type="GO" id="GO:0003700">
    <property type="term" value="F:DNA-binding transcription factor activity"/>
    <property type="evidence" value="ECO:0007669"/>
    <property type="project" value="InterPro"/>
</dbReference>
<keyword evidence="2" id="KW-0238">DNA-binding</keyword>
<feature type="transmembrane region" description="Helical" evidence="4">
    <location>
        <begin position="153"/>
        <end position="173"/>
    </location>
</feature>
<evidence type="ECO:0000256" key="1">
    <source>
        <dbReference type="ARBA" id="ARBA00023015"/>
    </source>
</evidence>
<feature type="transmembrane region" description="Helical" evidence="4">
    <location>
        <begin position="12"/>
        <end position="31"/>
    </location>
</feature>
<feature type="transmembrane region" description="Helical" evidence="4">
    <location>
        <begin position="101"/>
        <end position="120"/>
    </location>
</feature>
<feature type="domain" description="HTH araC/xylS-type" evidence="5">
    <location>
        <begin position="285"/>
        <end position="386"/>
    </location>
</feature>
<dbReference type="OrthoDB" id="6283866at2"/>
<evidence type="ECO:0000313" key="6">
    <source>
        <dbReference type="EMBL" id="RIW12403.1"/>
    </source>
</evidence>
<keyword evidence="4" id="KW-0812">Transmembrane</keyword>
<feature type="transmembrane region" description="Helical" evidence="4">
    <location>
        <begin position="193"/>
        <end position="212"/>
    </location>
</feature>
<accession>A0A418PLZ1</accession>
<feature type="transmembrane region" description="Helical" evidence="4">
    <location>
        <begin position="224"/>
        <end position="243"/>
    </location>
</feature>
<evidence type="ECO:0000256" key="4">
    <source>
        <dbReference type="SAM" id="Phobius"/>
    </source>
</evidence>
<evidence type="ECO:0000256" key="3">
    <source>
        <dbReference type="ARBA" id="ARBA00023163"/>
    </source>
</evidence>
<keyword evidence="1" id="KW-0805">Transcription regulation</keyword>
<keyword evidence="3" id="KW-0804">Transcription</keyword>
<dbReference type="PROSITE" id="PS01124">
    <property type="entry name" value="HTH_ARAC_FAMILY_2"/>
    <property type="match status" value="1"/>
</dbReference>
<dbReference type="Proteomes" id="UP000283522">
    <property type="component" value="Unassembled WGS sequence"/>
</dbReference>
<keyword evidence="4" id="KW-1133">Transmembrane helix</keyword>
<sequence length="396" mass="46175">MELVLGWKDLVYLGSNLIGFLIGILLILFGVRKNKANILIGLSFLFLTYAVFLAFLIDSGYHARIPSLYRTGNIAALLFAPLAYLYIRQVIDNRELSFKDLIHFIPAVIYLIDFFPILFFTSLEEKRQLIQSEIQDPTVFVYFNQSRFFPSNFYTLARTILIVVYWFFSIRFIYRYGKKVAGIPQSFGKEWVIWMKIYVYSELMLFLPFFILARFVDSSIGYDLIHLTGAFVILASGIAMLFFPKVLYGFNEFEFMLDEQKQKTKLESSDYLSLEKELQIQEQLNQVLFLKKKHLQKGYTINELAKDSQVPAYLLTVFINRKLQTNFSDLINQQRIEECCQMMNSGKYKHLTLEGMADLCGFSNRNSFSGAFKKFKGMTPSQFQKTQFMVTEKENS</sequence>
<feature type="transmembrane region" description="Helical" evidence="4">
    <location>
        <begin position="69"/>
        <end position="87"/>
    </location>
</feature>
<dbReference type="InterPro" id="IPR018060">
    <property type="entry name" value="HTH_AraC"/>
</dbReference>
<evidence type="ECO:0000256" key="2">
    <source>
        <dbReference type="ARBA" id="ARBA00023125"/>
    </source>
</evidence>
<dbReference type="EMBL" id="QXML01000014">
    <property type="protein sequence ID" value="RIW12403.1"/>
    <property type="molecule type" value="Genomic_DNA"/>
</dbReference>
<dbReference type="AlphaFoldDB" id="A0A418PLZ1"/>